<dbReference type="Proteomes" id="UP000033947">
    <property type="component" value="Unassembled WGS sequence"/>
</dbReference>
<gene>
    <name evidence="1" type="ORF">UU55_C0001G0008</name>
</gene>
<dbReference type="EMBL" id="LCBB01000001">
    <property type="protein sequence ID" value="KKS03547.1"/>
    <property type="molecule type" value="Genomic_DNA"/>
</dbReference>
<organism evidence="1 2">
    <name type="scientific">candidate division WWE3 bacterium GW2011_GWC2_41_23</name>
    <dbReference type="NCBI Taxonomy" id="1619123"/>
    <lineage>
        <taxon>Bacteria</taxon>
        <taxon>Katanobacteria</taxon>
    </lineage>
</organism>
<comment type="caution">
    <text evidence="1">The sequence shown here is derived from an EMBL/GenBank/DDBJ whole genome shotgun (WGS) entry which is preliminary data.</text>
</comment>
<evidence type="ECO:0000313" key="1">
    <source>
        <dbReference type="EMBL" id="KKS03547.1"/>
    </source>
</evidence>
<proteinExistence type="predicted"/>
<accession>A0A0G0VV37</accession>
<evidence type="ECO:0000313" key="2">
    <source>
        <dbReference type="Proteomes" id="UP000033947"/>
    </source>
</evidence>
<sequence>MGGEKKETILKLPISVRGIKIPLIKINGNFIKVDNIIAFEGLSVGIEEISSPKEEKQKAANIVAKNIGILIINFPKNKELTKNIGIVIKMPYIKEESTSPKMIAHNFTGDEIILSKVFILVSQGIIPGVIDETVKKRLIPKRPGINDSIDICLFKEKETNKKAGITIPNTITGPLKKDTVRFFFVIAHERFSCSRIIIFIFCQFYKYIFKSWFQGI</sequence>
<reference evidence="1 2" key="1">
    <citation type="journal article" date="2015" name="Nature">
        <title>rRNA introns, odd ribosomes, and small enigmatic genomes across a large radiation of phyla.</title>
        <authorList>
            <person name="Brown C.T."/>
            <person name="Hug L.A."/>
            <person name="Thomas B.C."/>
            <person name="Sharon I."/>
            <person name="Castelle C.J."/>
            <person name="Singh A."/>
            <person name="Wilkins M.J."/>
            <person name="Williams K.H."/>
            <person name="Banfield J.F."/>
        </authorList>
    </citation>
    <scope>NUCLEOTIDE SEQUENCE [LARGE SCALE GENOMIC DNA]</scope>
</reference>
<protein>
    <submittedName>
        <fullName evidence="1">Uncharacterized protein</fullName>
    </submittedName>
</protein>
<dbReference type="AlphaFoldDB" id="A0A0G0VV37"/>
<name>A0A0G0VV37_UNCKA</name>